<dbReference type="GO" id="GO:0035269">
    <property type="term" value="P:protein O-linked glycosylation via mannose"/>
    <property type="evidence" value="ECO:0007669"/>
    <property type="project" value="TreeGrafter"/>
</dbReference>
<comment type="cofactor">
    <cofactor evidence="2">
        <name>Mn(2+)</name>
        <dbReference type="ChEBI" id="CHEBI:29035"/>
    </cofactor>
</comment>
<dbReference type="PANTHER" id="PTHR43398:SF1">
    <property type="entry name" value="DOLICHOL-PHOSPHATE MANNOSYLTRANSFERASE SUBUNIT 1"/>
    <property type="match status" value="1"/>
</dbReference>
<accession>A0A832YY50</accession>
<dbReference type="GO" id="GO:0006506">
    <property type="term" value="P:GPI anchor biosynthetic process"/>
    <property type="evidence" value="ECO:0007669"/>
    <property type="project" value="TreeGrafter"/>
</dbReference>
<evidence type="ECO:0000256" key="22">
    <source>
        <dbReference type="SAM" id="Phobius"/>
    </source>
</evidence>
<dbReference type="GO" id="GO:0004582">
    <property type="term" value="F:dolichyl-phosphate beta-D-mannosyltransferase activity"/>
    <property type="evidence" value="ECO:0007669"/>
    <property type="project" value="UniProtKB-EC"/>
</dbReference>
<feature type="domain" description="Glycosyltransferase 2-like" evidence="23">
    <location>
        <begin position="3"/>
        <end position="165"/>
    </location>
</feature>
<evidence type="ECO:0000256" key="8">
    <source>
        <dbReference type="ARBA" id="ARBA00012704"/>
    </source>
</evidence>
<organism evidence="25 26">
    <name type="scientific">Ignisphaera aggregans</name>
    <dbReference type="NCBI Taxonomy" id="334771"/>
    <lineage>
        <taxon>Archaea</taxon>
        <taxon>Thermoproteota</taxon>
        <taxon>Thermoprotei</taxon>
        <taxon>Desulfurococcales</taxon>
        <taxon>Desulfurococcaceae</taxon>
        <taxon>Ignisphaera</taxon>
    </lineage>
</organism>
<dbReference type="InterPro" id="IPR039528">
    <property type="entry name" value="DPM1-like"/>
</dbReference>
<dbReference type="EC" id="2.4.1.83" evidence="8"/>
<evidence type="ECO:0000256" key="4">
    <source>
        <dbReference type="ARBA" id="ARBA00004141"/>
    </source>
</evidence>
<dbReference type="Proteomes" id="UP000605805">
    <property type="component" value="Unassembled WGS sequence"/>
</dbReference>
<evidence type="ECO:0000256" key="13">
    <source>
        <dbReference type="ARBA" id="ARBA00022842"/>
    </source>
</evidence>
<comment type="function">
    <text evidence="17">Transfers mannose from GDP-mannose to dolichol monophosphate to form dolichol phosphate mannose (Dol-P-Man) which is the mannosyl donor in pathways leading to N-glycosylation, glycosyl phosphatidylinositol membrane anchoring, and O-mannosylation of proteins.</text>
</comment>
<comment type="caution">
    <text evidence="25">The sequence shown here is derived from an EMBL/GenBank/DDBJ whole genome shotgun (WGS) entry which is preliminary data.</text>
</comment>
<dbReference type="PANTHER" id="PTHR43398">
    <property type="entry name" value="DOLICHOL-PHOSPHATE MANNOSYLTRANSFERASE SUBUNIT 1"/>
    <property type="match status" value="1"/>
</dbReference>
<dbReference type="Gene3D" id="3.90.550.10">
    <property type="entry name" value="Spore Coat Polysaccharide Biosynthesis Protein SpsA, Chain A"/>
    <property type="match status" value="1"/>
</dbReference>
<evidence type="ECO:0000256" key="16">
    <source>
        <dbReference type="ARBA" id="ARBA00023211"/>
    </source>
</evidence>
<evidence type="ECO:0000256" key="20">
    <source>
        <dbReference type="ARBA" id="ARBA00082614"/>
    </source>
</evidence>
<evidence type="ECO:0000256" key="12">
    <source>
        <dbReference type="ARBA" id="ARBA00022723"/>
    </source>
</evidence>
<comment type="pathway">
    <text evidence="6">Protein modification; protein glycosylation.</text>
</comment>
<feature type="transmembrane region" description="Helical" evidence="22">
    <location>
        <begin position="330"/>
        <end position="353"/>
    </location>
</feature>
<comment type="similarity">
    <text evidence="7">Belongs to the glycosyltransferase 2 family.</text>
</comment>
<gene>
    <name evidence="25" type="ORF">EYH02_04205</name>
</gene>
<keyword evidence="14 22" id="KW-1133">Transmembrane helix</keyword>
<dbReference type="SUPFAM" id="SSF53448">
    <property type="entry name" value="Nucleotide-diphospho-sugar transferases"/>
    <property type="match status" value="1"/>
</dbReference>
<evidence type="ECO:0000256" key="9">
    <source>
        <dbReference type="ARBA" id="ARBA00022676"/>
    </source>
</evidence>
<evidence type="ECO:0000313" key="25">
    <source>
        <dbReference type="EMBL" id="HIP57253.1"/>
    </source>
</evidence>
<comment type="cofactor">
    <cofactor evidence="3">
        <name>Mg(2+)</name>
        <dbReference type="ChEBI" id="CHEBI:18420"/>
    </cofactor>
</comment>
<keyword evidence="12" id="KW-0479">Metal-binding</keyword>
<evidence type="ECO:0000256" key="19">
    <source>
        <dbReference type="ARBA" id="ARBA00082336"/>
    </source>
</evidence>
<keyword evidence="11 22" id="KW-0812">Transmembrane</keyword>
<reference evidence="25" key="1">
    <citation type="journal article" date="2020" name="ISME J.">
        <title>Gammaproteobacteria mediating utilization of methyl-, sulfur- and petroleum organic compounds in deep ocean hydrothermal plumes.</title>
        <authorList>
            <person name="Zhou Z."/>
            <person name="Liu Y."/>
            <person name="Pan J."/>
            <person name="Cron B.R."/>
            <person name="Toner B.M."/>
            <person name="Anantharaman K."/>
            <person name="Breier J.A."/>
            <person name="Dick G.J."/>
            <person name="Li M."/>
        </authorList>
    </citation>
    <scope>NUCLEOTIDE SEQUENCE</scope>
    <source>
        <strain evidence="25">SZUA-1435</strain>
    </source>
</reference>
<evidence type="ECO:0000256" key="15">
    <source>
        <dbReference type="ARBA" id="ARBA00023136"/>
    </source>
</evidence>
<evidence type="ECO:0000256" key="17">
    <source>
        <dbReference type="ARBA" id="ARBA00053724"/>
    </source>
</evidence>
<evidence type="ECO:0000256" key="2">
    <source>
        <dbReference type="ARBA" id="ARBA00001936"/>
    </source>
</evidence>
<dbReference type="EMBL" id="DQTV01000076">
    <property type="protein sequence ID" value="HIP57253.1"/>
    <property type="molecule type" value="Genomic_DNA"/>
</dbReference>
<dbReference type="Pfam" id="PF04138">
    <property type="entry name" value="GtrA_DPMS_TM"/>
    <property type="match status" value="1"/>
</dbReference>
<dbReference type="InterPro" id="IPR029044">
    <property type="entry name" value="Nucleotide-diphossugar_trans"/>
</dbReference>
<dbReference type="InterPro" id="IPR001173">
    <property type="entry name" value="Glyco_trans_2-like"/>
</dbReference>
<feature type="transmembrane region" description="Helical" evidence="22">
    <location>
        <begin position="234"/>
        <end position="253"/>
    </location>
</feature>
<dbReference type="GO" id="GO:0016020">
    <property type="term" value="C:membrane"/>
    <property type="evidence" value="ECO:0007669"/>
    <property type="project" value="UniProtKB-SubCell"/>
</dbReference>
<evidence type="ECO:0000256" key="11">
    <source>
        <dbReference type="ARBA" id="ARBA00022692"/>
    </source>
</evidence>
<feature type="transmembrane region" description="Helical" evidence="22">
    <location>
        <begin position="259"/>
        <end position="280"/>
    </location>
</feature>
<evidence type="ECO:0000256" key="10">
    <source>
        <dbReference type="ARBA" id="ARBA00022679"/>
    </source>
</evidence>
<evidence type="ECO:0000256" key="21">
    <source>
        <dbReference type="ARBA" id="ARBA00083744"/>
    </source>
</evidence>
<evidence type="ECO:0000256" key="1">
    <source>
        <dbReference type="ARBA" id="ARBA00001913"/>
    </source>
</evidence>
<keyword evidence="13" id="KW-0460">Magnesium</keyword>
<evidence type="ECO:0000259" key="23">
    <source>
        <dbReference type="Pfam" id="PF00535"/>
    </source>
</evidence>
<evidence type="ECO:0000256" key="18">
    <source>
        <dbReference type="ARBA" id="ARBA00074878"/>
    </source>
</evidence>
<dbReference type="GO" id="GO:0006488">
    <property type="term" value="P:dolichol-linked oligosaccharide biosynthetic process"/>
    <property type="evidence" value="ECO:0007669"/>
    <property type="project" value="TreeGrafter"/>
</dbReference>
<dbReference type="GO" id="GO:0012505">
    <property type="term" value="C:endomembrane system"/>
    <property type="evidence" value="ECO:0007669"/>
    <property type="project" value="UniProtKB-SubCell"/>
</dbReference>
<evidence type="ECO:0000256" key="7">
    <source>
        <dbReference type="ARBA" id="ARBA00006739"/>
    </source>
</evidence>
<dbReference type="CDD" id="cd06442">
    <property type="entry name" value="DPM1_like"/>
    <property type="match status" value="1"/>
</dbReference>
<feature type="transmembrane region" description="Helical" evidence="22">
    <location>
        <begin position="301"/>
        <end position="324"/>
    </location>
</feature>
<dbReference type="AlphaFoldDB" id="A0A832YY50"/>
<evidence type="ECO:0000256" key="6">
    <source>
        <dbReference type="ARBA" id="ARBA00004922"/>
    </source>
</evidence>
<dbReference type="Pfam" id="PF00535">
    <property type="entry name" value="Glycos_transf_2"/>
    <property type="match status" value="1"/>
</dbReference>
<keyword evidence="15 22" id="KW-0472">Membrane</keyword>
<protein>
    <recommendedName>
        <fullName evidence="18">Dolichol-phosphate mannosyltransferase</fullName>
        <ecNumber evidence="8">2.4.1.83</ecNumber>
    </recommendedName>
    <alternativeName>
        <fullName evidence="20">Dolichol-phosphate mannose synthase</fullName>
    </alternativeName>
    <alternativeName>
        <fullName evidence="19">Dolichyl-phosphate beta-D-mannosyltransferase</fullName>
    </alternativeName>
    <alternativeName>
        <fullName evidence="21">Mannose-P-dolichol synthase</fullName>
    </alternativeName>
</protein>
<name>A0A832YY50_9CREN</name>
<evidence type="ECO:0000256" key="3">
    <source>
        <dbReference type="ARBA" id="ARBA00001946"/>
    </source>
</evidence>
<keyword evidence="16" id="KW-0464">Manganese</keyword>
<evidence type="ECO:0000256" key="14">
    <source>
        <dbReference type="ARBA" id="ARBA00022989"/>
    </source>
</evidence>
<sequence>MLSIVVPTYNERDNVLSLIKEIEKNLYGQRFEIIIVDDNSPDKTWSYAAQLCSLRKVVVIRRLNMRGLASAVIDGISFSRGEYVAVMDADLQHPPEYLRSMLNIVASEHPDLVIGSRYVSGASIESWSLTRSLISRIATLLAKLLLPEVRNIKDPMSGFFVVRKELVTVNKPKLKPYGYKVLLEILVRCNPKKVIEVPYIFRSRQHGKSKLSTKVMVEYIIHLLKLSSWRPLKFAFVGALGTVINLTILYLLGLLIPQLLGRLFILGSAIAIEGSMLFNFTLHELWTFRDRRGGPMIHRLVLYHLGVLPAVLVQYITAVGLKYLLSMNPFMAQLIGIFMGFIVNYLICELGIWTKKSV</sequence>
<comment type="subcellular location">
    <subcellularLocation>
        <location evidence="5">Endomembrane system</location>
    </subcellularLocation>
    <subcellularLocation>
        <location evidence="4">Membrane</location>
        <topology evidence="4">Multi-pass membrane protein</topology>
    </subcellularLocation>
</comment>
<comment type="cofactor">
    <cofactor evidence="1">
        <name>Ca(2+)</name>
        <dbReference type="ChEBI" id="CHEBI:29108"/>
    </cofactor>
</comment>
<evidence type="ECO:0000259" key="24">
    <source>
        <dbReference type="Pfam" id="PF04138"/>
    </source>
</evidence>
<dbReference type="InterPro" id="IPR007267">
    <property type="entry name" value="GtrA_DPMS_TM"/>
</dbReference>
<dbReference type="GO" id="GO:0046872">
    <property type="term" value="F:metal ion binding"/>
    <property type="evidence" value="ECO:0007669"/>
    <property type="project" value="UniProtKB-KW"/>
</dbReference>
<keyword evidence="10 25" id="KW-0808">Transferase</keyword>
<feature type="domain" description="GtrA/DPMS transmembrane" evidence="24">
    <location>
        <begin position="233"/>
        <end position="351"/>
    </location>
</feature>
<dbReference type="FunFam" id="3.90.550.10:FF:000119">
    <property type="entry name" value="Dolichol-phosphate mannosyltransferase subunit 1"/>
    <property type="match status" value="1"/>
</dbReference>
<evidence type="ECO:0000256" key="5">
    <source>
        <dbReference type="ARBA" id="ARBA00004308"/>
    </source>
</evidence>
<keyword evidence="9" id="KW-0328">Glycosyltransferase</keyword>
<dbReference type="GO" id="GO:0000271">
    <property type="term" value="P:polysaccharide biosynthetic process"/>
    <property type="evidence" value="ECO:0007669"/>
    <property type="project" value="InterPro"/>
</dbReference>
<proteinExistence type="inferred from homology"/>
<evidence type="ECO:0000313" key="26">
    <source>
        <dbReference type="Proteomes" id="UP000605805"/>
    </source>
</evidence>